<evidence type="ECO:0000313" key="1">
    <source>
        <dbReference type="EMBL" id="SDC22506.1"/>
    </source>
</evidence>
<protein>
    <submittedName>
        <fullName evidence="1">Uncharacterized protein</fullName>
    </submittedName>
</protein>
<dbReference type="InterPro" id="IPR006311">
    <property type="entry name" value="TAT_signal"/>
</dbReference>
<dbReference type="EMBL" id="FMZZ01000001">
    <property type="protein sequence ID" value="SDC22506.1"/>
    <property type="molecule type" value="Genomic_DNA"/>
</dbReference>
<proteinExistence type="predicted"/>
<sequence length="210" mass="21422">MNQADDQPGGLRVRTALLAAALAAGAVLAGAATVIGFPDRAQAAAEATKPRLVCSGTVQAQFSPAVTSMPTQVRGSGVGTLDNCYSPDHSADGLRSAKVEFTGSGRASCVQQRVDSGQVRITWYAKTQQHGQVVGTTVIENIGEQSVDNDNQAARYVFAEANGQATEDSAVFPGEFARVSGNAPNTGLCPLFGISEGTGTVTAVFGASAS</sequence>
<evidence type="ECO:0000313" key="2">
    <source>
        <dbReference type="Proteomes" id="UP000199501"/>
    </source>
</evidence>
<dbReference type="Proteomes" id="UP000199501">
    <property type="component" value="Unassembled WGS sequence"/>
</dbReference>
<accession>A0A1G6JWY0</accession>
<name>A0A1G6JWY0_9PSEU</name>
<dbReference type="OrthoDB" id="9902550at2"/>
<dbReference type="AlphaFoldDB" id="A0A1G6JWY0"/>
<dbReference type="PROSITE" id="PS51318">
    <property type="entry name" value="TAT"/>
    <property type="match status" value="1"/>
</dbReference>
<reference evidence="2" key="1">
    <citation type="submission" date="2016-10" db="EMBL/GenBank/DDBJ databases">
        <authorList>
            <person name="Varghese N."/>
            <person name="Submissions S."/>
        </authorList>
    </citation>
    <scope>NUCLEOTIDE SEQUENCE [LARGE SCALE GENOMIC DNA]</scope>
    <source>
        <strain evidence="2">IBRC-M 10403</strain>
    </source>
</reference>
<dbReference type="STRING" id="1271860.SAMN05216174_101571"/>
<gene>
    <name evidence="1" type="ORF">SAMN05216174_101571</name>
</gene>
<keyword evidence="2" id="KW-1185">Reference proteome</keyword>
<organism evidence="1 2">
    <name type="scientific">Actinokineospora iranica</name>
    <dbReference type="NCBI Taxonomy" id="1271860"/>
    <lineage>
        <taxon>Bacteria</taxon>
        <taxon>Bacillati</taxon>
        <taxon>Actinomycetota</taxon>
        <taxon>Actinomycetes</taxon>
        <taxon>Pseudonocardiales</taxon>
        <taxon>Pseudonocardiaceae</taxon>
        <taxon>Actinokineospora</taxon>
    </lineage>
</organism>
<dbReference type="RefSeq" id="WP_091447865.1">
    <property type="nucleotide sequence ID" value="NZ_FMZZ01000001.1"/>
</dbReference>